<dbReference type="EMBL" id="VJXX01000004">
    <property type="protein sequence ID" value="MPY11498.1"/>
    <property type="molecule type" value="Genomic_DNA"/>
</dbReference>
<dbReference type="Gene3D" id="3.50.50.60">
    <property type="entry name" value="FAD/NAD(P)-binding domain"/>
    <property type="match status" value="1"/>
</dbReference>
<organism evidence="2 3">
    <name type="scientific">Arthrobacter bussei</name>
    <dbReference type="NCBI Taxonomy" id="2594179"/>
    <lineage>
        <taxon>Bacteria</taxon>
        <taxon>Bacillati</taxon>
        <taxon>Actinomycetota</taxon>
        <taxon>Actinomycetes</taxon>
        <taxon>Micrococcales</taxon>
        <taxon>Micrococcaceae</taxon>
        <taxon>Arthrobacter</taxon>
    </lineage>
</organism>
<proteinExistence type="predicted"/>
<evidence type="ECO:0000313" key="3">
    <source>
        <dbReference type="Proteomes" id="UP000326464"/>
    </source>
</evidence>
<dbReference type="OrthoDB" id="4932555at2"/>
<evidence type="ECO:0000313" key="2">
    <source>
        <dbReference type="EMBL" id="MPY11498.1"/>
    </source>
</evidence>
<dbReference type="Proteomes" id="UP000326464">
    <property type="component" value="Unassembled WGS sequence"/>
</dbReference>
<dbReference type="InterPro" id="IPR002938">
    <property type="entry name" value="FAD-bd"/>
</dbReference>
<dbReference type="Pfam" id="PF01494">
    <property type="entry name" value="FAD_binding_3"/>
    <property type="match status" value="1"/>
</dbReference>
<comment type="caution">
    <text evidence="2">The sequence shown here is derived from an EMBL/GenBank/DDBJ whole genome shotgun (WGS) entry which is preliminary data.</text>
</comment>
<keyword evidence="3" id="KW-1185">Reference proteome</keyword>
<accession>A0A7X1TPC8</accession>
<sequence length="214" mass="22779">MPLDPVRSASATPASAEHTSTVVIGSGLSGLAVASELSRRGIDSIVVESLECFDSGAMRTVMTDSVSLSERTELMRLLRGYAAAHQLDVRQSTVAEQLSIIGHPTLLKAPVGRKKWAVQTADGVLLADHVVLTKYPQNELRRFLRSMGIAIGRDFKAALRAIGLHLVGVGELLTPTTREIVRQAKLVSDAIQAQGPVALNRFSPPRAAISPLGA</sequence>
<dbReference type="InterPro" id="IPR036188">
    <property type="entry name" value="FAD/NAD-bd_sf"/>
</dbReference>
<name>A0A7X1TPC8_9MICC</name>
<reference evidence="3" key="1">
    <citation type="submission" date="2019-07" db="EMBL/GenBank/DDBJ databases">
        <title>Arthrobacter KR32 sp. nov., isolated from mountain cheese made of cows milk.</title>
        <authorList>
            <person name="Flegler A."/>
        </authorList>
    </citation>
    <scope>NUCLEOTIDE SEQUENCE [LARGE SCALE GENOMIC DNA]</scope>
    <source>
        <strain evidence="3">KR32</strain>
    </source>
</reference>
<gene>
    <name evidence="2" type="ORF">FNH21_12350</name>
</gene>
<dbReference type="GO" id="GO:0071949">
    <property type="term" value="F:FAD binding"/>
    <property type="evidence" value="ECO:0007669"/>
    <property type="project" value="InterPro"/>
</dbReference>
<protein>
    <submittedName>
        <fullName evidence="2">FAD-binding protein</fullName>
    </submittedName>
</protein>
<dbReference type="SUPFAM" id="SSF51905">
    <property type="entry name" value="FAD/NAD(P)-binding domain"/>
    <property type="match status" value="1"/>
</dbReference>
<evidence type="ECO:0000259" key="1">
    <source>
        <dbReference type="Pfam" id="PF01494"/>
    </source>
</evidence>
<dbReference type="AlphaFoldDB" id="A0A7X1TPC8"/>
<feature type="domain" description="FAD-binding" evidence="1">
    <location>
        <begin position="19"/>
        <end position="147"/>
    </location>
</feature>